<keyword evidence="4" id="KW-1185">Reference proteome</keyword>
<evidence type="ECO:0000256" key="1">
    <source>
        <dbReference type="SAM" id="SignalP"/>
    </source>
</evidence>
<evidence type="ECO:0000259" key="2">
    <source>
        <dbReference type="Pfam" id="PF13472"/>
    </source>
</evidence>
<dbReference type="Gene3D" id="3.40.50.1110">
    <property type="entry name" value="SGNH hydrolase"/>
    <property type="match status" value="1"/>
</dbReference>
<evidence type="ECO:0000313" key="4">
    <source>
        <dbReference type="Proteomes" id="UP001515683"/>
    </source>
</evidence>
<proteinExistence type="predicted"/>
<organism evidence="3 4">
    <name type="scientific">Candidatus Pantoea multigeneris</name>
    <dbReference type="NCBI Taxonomy" id="2608357"/>
    <lineage>
        <taxon>Bacteria</taxon>
        <taxon>Pseudomonadati</taxon>
        <taxon>Pseudomonadota</taxon>
        <taxon>Gammaproteobacteria</taxon>
        <taxon>Enterobacterales</taxon>
        <taxon>Erwiniaceae</taxon>
        <taxon>Pantoea</taxon>
    </lineage>
</organism>
<comment type="caution">
    <text evidence="3">The sequence shown here is derived from an EMBL/GenBank/DDBJ whole genome shotgun (WGS) entry which is preliminary data.</text>
</comment>
<dbReference type="CDD" id="cd00229">
    <property type="entry name" value="SGNH_hydrolase"/>
    <property type="match status" value="1"/>
</dbReference>
<gene>
    <name evidence="3" type="ORF">F3J40_23785</name>
</gene>
<dbReference type="Pfam" id="PF13472">
    <property type="entry name" value="Lipase_GDSL_2"/>
    <property type="match status" value="1"/>
</dbReference>
<keyword evidence="1" id="KW-0732">Signal</keyword>
<dbReference type="SUPFAM" id="SSF52266">
    <property type="entry name" value="SGNH hydrolase"/>
    <property type="match status" value="1"/>
</dbReference>
<evidence type="ECO:0000313" key="3">
    <source>
        <dbReference type="EMBL" id="NIF24597.1"/>
    </source>
</evidence>
<protein>
    <submittedName>
        <fullName evidence="3">SGNH/GDSL hydrolase family protein</fullName>
    </submittedName>
</protein>
<keyword evidence="3" id="KW-0378">Hydrolase</keyword>
<dbReference type="RefSeq" id="WP_167018581.1">
    <property type="nucleotide sequence ID" value="NZ_VWXF01000017.1"/>
</dbReference>
<feature type="signal peptide" evidence="1">
    <location>
        <begin position="1"/>
        <end position="19"/>
    </location>
</feature>
<reference evidence="3 4" key="1">
    <citation type="journal article" date="2019" name="bioRxiv">
        <title>Bacteria contribute to plant secondary compound degradation in a generalist herbivore system.</title>
        <authorList>
            <person name="Francoeur C.B."/>
            <person name="Khadempour L."/>
            <person name="Moreira-Soto R.D."/>
            <person name="Gotting K."/>
            <person name="Book A.J."/>
            <person name="Pinto-Tomas A.A."/>
            <person name="Keefover-Ring K."/>
            <person name="Currie C.R."/>
        </authorList>
    </citation>
    <scope>NUCLEOTIDE SEQUENCE [LARGE SCALE GENOMIC DNA]</scope>
    <source>
        <strain evidence="3">Acro-835</strain>
    </source>
</reference>
<dbReference type="InterPro" id="IPR036514">
    <property type="entry name" value="SGNH_hydro_sf"/>
</dbReference>
<accession>A0ABX0RHS7</accession>
<feature type="chain" id="PRO_5046875643" evidence="1">
    <location>
        <begin position="20"/>
        <end position="243"/>
    </location>
</feature>
<dbReference type="GO" id="GO:0016787">
    <property type="term" value="F:hydrolase activity"/>
    <property type="evidence" value="ECO:0007669"/>
    <property type="project" value="UniProtKB-KW"/>
</dbReference>
<sequence length="243" mass="27078">MASKLVVALAAMLPVGVLAAPAANTLQIDAYGDSTTAGVIKQQGKSRITKASEIGFLTQMLQQHYGSQLNIVVKNHGVPGAQAAELLYKHGGNDDSDWVKLMQQSPAKIVLLNFAINDARHAFFKDKRVHLESPEEYGRIMTRLVQVAKASHKQVILQEPNPICGKVARWNVWPYVWQLNQVAQQQQVAIVHQFSIIKANPAWQAQMSEDCIHPLEPLYQQKAVRTFRLIAPMVNQYLGQQHS</sequence>
<dbReference type="Proteomes" id="UP001515683">
    <property type="component" value="Unassembled WGS sequence"/>
</dbReference>
<dbReference type="EMBL" id="VWXF01000017">
    <property type="protein sequence ID" value="NIF24597.1"/>
    <property type="molecule type" value="Genomic_DNA"/>
</dbReference>
<feature type="domain" description="SGNH hydrolase-type esterase" evidence="2">
    <location>
        <begin position="30"/>
        <end position="218"/>
    </location>
</feature>
<dbReference type="InterPro" id="IPR013830">
    <property type="entry name" value="SGNH_hydro"/>
</dbReference>
<name>A0ABX0RHS7_9GAMM</name>